<dbReference type="InterPro" id="IPR006311">
    <property type="entry name" value="TAT_signal"/>
</dbReference>
<dbReference type="GO" id="GO:0030288">
    <property type="term" value="C:outer membrane-bounded periplasmic space"/>
    <property type="evidence" value="ECO:0007669"/>
    <property type="project" value="UniProtKB-ARBA"/>
</dbReference>
<feature type="domain" description="Solute-binding protein family 5" evidence="5">
    <location>
        <begin position="116"/>
        <end position="435"/>
    </location>
</feature>
<dbReference type="AlphaFoldDB" id="A0A963YW35"/>
<dbReference type="GO" id="GO:1904680">
    <property type="term" value="F:peptide transmembrane transporter activity"/>
    <property type="evidence" value="ECO:0007669"/>
    <property type="project" value="TreeGrafter"/>
</dbReference>
<dbReference type="PANTHER" id="PTHR30290">
    <property type="entry name" value="PERIPLASMIC BINDING COMPONENT OF ABC TRANSPORTER"/>
    <property type="match status" value="1"/>
</dbReference>
<name>A0A963YW35_9PROT</name>
<dbReference type="RefSeq" id="WP_227323849.1">
    <property type="nucleotide sequence ID" value="NZ_JAESVB010000026.1"/>
</dbReference>
<dbReference type="InterPro" id="IPR039424">
    <property type="entry name" value="SBP_5"/>
</dbReference>
<protein>
    <submittedName>
        <fullName evidence="6">ABC transporter substrate-binding protein</fullName>
    </submittedName>
</protein>
<comment type="similarity">
    <text evidence="2">Belongs to the bacterial solute-binding protein 5 family.</text>
</comment>
<evidence type="ECO:0000256" key="4">
    <source>
        <dbReference type="ARBA" id="ARBA00022729"/>
    </source>
</evidence>
<proteinExistence type="inferred from homology"/>
<evidence type="ECO:0000259" key="5">
    <source>
        <dbReference type="Pfam" id="PF00496"/>
    </source>
</evidence>
<dbReference type="PIRSF" id="PIRSF002741">
    <property type="entry name" value="MppA"/>
    <property type="match status" value="1"/>
</dbReference>
<sequence length="552" mass="60244">MPPSRTSLDALRRRLDAIDNDLIDELAAGRLDRRAFMRHGSLLGLSLPLLGGIAGLFGLPGEIRQAHAGTPGGTIRVGVTVPAAAIDPVTIADNGGLEILIQTGEFLCILNRDFTLKPVLAESWSHNADGSVWTFKLRSGVKFHSGGTLKADDVIASIDRLCDPKNSSNALSAFKGILSPGNSKKVDELTVEFHLDAPYGTFPYVLSSDNYNCVILPASYAGDFEKNWDGTGPFKLEKYTPKVGASFVRNDDYWGPKALADRTEFTFYTDMQPQILAMQGGEVDLLAQMTVAEGRALLHDPRFTIVRERSSGHEQVHMRCDTGPFVDKRVRQALALSLNRTALVRGLFAGMAEVGNDSPFASVFPMADPSVPQREQDLRKAKQLLEAAGYGKGLSVTLTTEDYIEIPDYAILLQSFAKKIGIDIKLHIESQDAYYGKAVFGQSDWLDSTLGITDYGHRGVPNVFLRAPLLSSGTWNAAHFKNPTYDGLVNSYSKATDLGSQRSYAKQIQELLLDETPVIFSYFYDYLVPTKKGLAGLPPVANRLFLGGVSLS</sequence>
<evidence type="ECO:0000256" key="3">
    <source>
        <dbReference type="ARBA" id="ARBA00022448"/>
    </source>
</evidence>
<dbReference type="InterPro" id="IPR030678">
    <property type="entry name" value="Peptide/Ni-bd"/>
</dbReference>
<evidence type="ECO:0000256" key="2">
    <source>
        <dbReference type="ARBA" id="ARBA00005695"/>
    </source>
</evidence>
<dbReference type="GO" id="GO:0015833">
    <property type="term" value="P:peptide transport"/>
    <property type="evidence" value="ECO:0007669"/>
    <property type="project" value="TreeGrafter"/>
</dbReference>
<evidence type="ECO:0000313" key="6">
    <source>
        <dbReference type="EMBL" id="MCB8878203.1"/>
    </source>
</evidence>
<reference evidence="6" key="1">
    <citation type="journal article" date="2021" name="Microorganisms">
        <title>Acidisoma silvae sp. nov. and Acidisomacellulosilytica sp. nov., Two Acidophilic Bacteria Isolated from Decaying Wood, Hydrolyzing Cellulose and Producing Poly-3-hydroxybutyrate.</title>
        <authorList>
            <person name="Mieszkin S."/>
            <person name="Pouder E."/>
            <person name="Uroz S."/>
            <person name="Simon-Colin C."/>
            <person name="Alain K."/>
        </authorList>
    </citation>
    <scope>NUCLEOTIDE SEQUENCE</scope>
    <source>
        <strain evidence="6">HW T2.11</strain>
    </source>
</reference>
<comment type="subcellular location">
    <subcellularLocation>
        <location evidence="1">Periplasm</location>
    </subcellularLocation>
</comment>
<dbReference type="InterPro" id="IPR000914">
    <property type="entry name" value="SBP_5_dom"/>
</dbReference>
<evidence type="ECO:0000313" key="7">
    <source>
        <dbReference type="Proteomes" id="UP000708298"/>
    </source>
</evidence>
<dbReference type="Pfam" id="PF00496">
    <property type="entry name" value="SBP_bac_5"/>
    <property type="match status" value="1"/>
</dbReference>
<dbReference type="Proteomes" id="UP000708298">
    <property type="component" value="Unassembled WGS sequence"/>
</dbReference>
<dbReference type="GO" id="GO:0043190">
    <property type="term" value="C:ATP-binding cassette (ABC) transporter complex"/>
    <property type="evidence" value="ECO:0007669"/>
    <property type="project" value="InterPro"/>
</dbReference>
<comment type="caution">
    <text evidence="6">The sequence shown here is derived from an EMBL/GenBank/DDBJ whole genome shotgun (WGS) entry which is preliminary data.</text>
</comment>
<dbReference type="Gene3D" id="3.90.76.10">
    <property type="entry name" value="Dipeptide-binding Protein, Domain 1"/>
    <property type="match status" value="1"/>
</dbReference>
<dbReference type="Gene3D" id="3.40.190.10">
    <property type="entry name" value="Periplasmic binding protein-like II"/>
    <property type="match status" value="1"/>
</dbReference>
<organism evidence="6 7">
    <name type="scientific">Acidisoma silvae</name>
    <dbReference type="NCBI Taxonomy" id="2802396"/>
    <lineage>
        <taxon>Bacteria</taxon>
        <taxon>Pseudomonadati</taxon>
        <taxon>Pseudomonadota</taxon>
        <taxon>Alphaproteobacteria</taxon>
        <taxon>Acetobacterales</taxon>
        <taxon>Acidocellaceae</taxon>
        <taxon>Acidisoma</taxon>
    </lineage>
</organism>
<dbReference type="CDD" id="cd08503">
    <property type="entry name" value="PBP2_NikA_DppA_OppA_like_17"/>
    <property type="match status" value="1"/>
</dbReference>
<dbReference type="EMBL" id="JAESVB010000026">
    <property type="protein sequence ID" value="MCB8878203.1"/>
    <property type="molecule type" value="Genomic_DNA"/>
</dbReference>
<dbReference type="PROSITE" id="PS51318">
    <property type="entry name" value="TAT"/>
    <property type="match status" value="1"/>
</dbReference>
<reference evidence="6" key="2">
    <citation type="submission" date="2021-01" db="EMBL/GenBank/DDBJ databases">
        <authorList>
            <person name="Mieszkin S."/>
            <person name="Pouder E."/>
            <person name="Alain K."/>
        </authorList>
    </citation>
    <scope>NUCLEOTIDE SEQUENCE</scope>
    <source>
        <strain evidence="6">HW T2.11</strain>
    </source>
</reference>
<keyword evidence="3" id="KW-0813">Transport</keyword>
<keyword evidence="4" id="KW-0732">Signal</keyword>
<dbReference type="PANTHER" id="PTHR30290:SF10">
    <property type="entry name" value="PERIPLASMIC OLIGOPEPTIDE-BINDING PROTEIN-RELATED"/>
    <property type="match status" value="1"/>
</dbReference>
<accession>A0A963YW35</accession>
<gene>
    <name evidence="6" type="ORF">ASILVAE211_23670</name>
</gene>
<dbReference type="Gene3D" id="3.10.105.10">
    <property type="entry name" value="Dipeptide-binding Protein, Domain 3"/>
    <property type="match status" value="1"/>
</dbReference>
<dbReference type="SUPFAM" id="SSF53850">
    <property type="entry name" value="Periplasmic binding protein-like II"/>
    <property type="match status" value="1"/>
</dbReference>
<evidence type="ECO:0000256" key="1">
    <source>
        <dbReference type="ARBA" id="ARBA00004418"/>
    </source>
</evidence>
<keyword evidence="7" id="KW-1185">Reference proteome</keyword>